<comment type="caution">
    <text evidence="2">The sequence shown here is derived from an EMBL/GenBank/DDBJ whole genome shotgun (WGS) entry which is preliminary data.</text>
</comment>
<dbReference type="EMBL" id="LNKF01000007">
    <property type="protein sequence ID" value="OSG93558.1"/>
    <property type="molecule type" value="Genomic_DNA"/>
</dbReference>
<dbReference type="RefSeq" id="WP_085408545.1">
    <property type="nucleotide sequence ID" value="NZ_JADMVX010000002.1"/>
</dbReference>
<evidence type="ECO:0000256" key="1">
    <source>
        <dbReference type="SAM" id="MobiDB-lite"/>
    </source>
</evidence>
<name>A0A1X2ZGM0_BIFAD</name>
<reference evidence="2 3" key="1">
    <citation type="journal article" date="2016" name="Sci. Rep.">
        <title>Evaluation of genetic diversity among strains of the human gut commensal Bifidobacterium adolescentis.</title>
        <authorList>
            <person name="Duranti S."/>
            <person name="Milani C."/>
            <person name="Lugli G.A."/>
            <person name="Mancabelli L."/>
            <person name="Turroni F."/>
            <person name="Ferrario C."/>
            <person name="Mangifesta M."/>
            <person name="Viappiani A."/>
            <person name="Sanchez B."/>
            <person name="Margolles A."/>
            <person name="van Sinderen D."/>
            <person name="Ventura M."/>
        </authorList>
    </citation>
    <scope>NUCLEOTIDE SEQUENCE [LARGE SCALE GENOMIC DNA]</scope>
    <source>
        <strain evidence="2 3">AD2-8</strain>
    </source>
</reference>
<sequence length="347" mass="38155">MAQDRNGNNHKAAGRPDGGQFDRKAGQGADDDLAAGDGRPSTPTADELSRVADAIGADADAFMLQLPDGTVAGCYRTDGPIRGPLPDGWHVYDTMESEEGWNEDEGDWTDLPVPTITIDNQPVAHIVNQGPKLVTRHDLSGVDREFDEDHWWMDGHTLGGDLELVRNESEWRGSIAADCGLDPDDLDDPDVFNEAAVDYLMADSLKAANGAAYSPGVSSQLLRMSQRLYVKDMDRDFHVPMPADHGGLERLTGGRGLDDPEIREAAECGGFRPGDRYVMFNADGDLVGLNDEQARQAAWTSRRAILQAARHDATPGDARILHESLRTDRDWTAWDNWEEPEERESLH</sequence>
<evidence type="ECO:0000313" key="3">
    <source>
        <dbReference type="Proteomes" id="UP000193664"/>
    </source>
</evidence>
<protein>
    <submittedName>
        <fullName evidence="2">Histidine kinase</fullName>
    </submittedName>
</protein>
<gene>
    <name evidence="2" type="ORF">AD0028_1523</name>
</gene>
<dbReference type="Proteomes" id="UP000193664">
    <property type="component" value="Unassembled WGS sequence"/>
</dbReference>
<accession>A0A1X2ZGM0</accession>
<feature type="region of interest" description="Disordered" evidence="1">
    <location>
        <begin position="1"/>
        <end position="45"/>
    </location>
</feature>
<keyword evidence="2" id="KW-0808">Transferase</keyword>
<dbReference type="AlphaFoldDB" id="A0A1X2ZGM0"/>
<evidence type="ECO:0000313" key="2">
    <source>
        <dbReference type="EMBL" id="OSG93558.1"/>
    </source>
</evidence>
<dbReference type="GO" id="GO:0016301">
    <property type="term" value="F:kinase activity"/>
    <property type="evidence" value="ECO:0007669"/>
    <property type="project" value="UniProtKB-KW"/>
</dbReference>
<organism evidence="2 3">
    <name type="scientific">Bifidobacterium adolescentis</name>
    <dbReference type="NCBI Taxonomy" id="1680"/>
    <lineage>
        <taxon>Bacteria</taxon>
        <taxon>Bacillati</taxon>
        <taxon>Actinomycetota</taxon>
        <taxon>Actinomycetes</taxon>
        <taxon>Bifidobacteriales</taxon>
        <taxon>Bifidobacteriaceae</taxon>
        <taxon>Bifidobacterium</taxon>
    </lineage>
</organism>
<proteinExistence type="predicted"/>
<keyword evidence="2" id="KW-0418">Kinase</keyword>